<gene>
    <name evidence="3" type="ORF">M404DRAFT_118865</name>
</gene>
<dbReference type="EC" id="5.6.2.3" evidence="1"/>
<dbReference type="GO" id="GO:0006310">
    <property type="term" value="P:DNA recombination"/>
    <property type="evidence" value="ECO:0007669"/>
    <property type="project" value="UniProtKB-KW"/>
</dbReference>
<evidence type="ECO:0000313" key="4">
    <source>
        <dbReference type="Proteomes" id="UP000054217"/>
    </source>
</evidence>
<dbReference type="PANTHER" id="PTHR10492:SF57">
    <property type="entry name" value="ATP-DEPENDENT DNA HELICASE"/>
    <property type="match status" value="1"/>
</dbReference>
<reference evidence="4" key="2">
    <citation type="submission" date="2015-01" db="EMBL/GenBank/DDBJ databases">
        <title>Evolutionary Origins and Diversification of the Mycorrhizal Mutualists.</title>
        <authorList>
            <consortium name="DOE Joint Genome Institute"/>
            <consortium name="Mycorrhizal Genomics Consortium"/>
            <person name="Kohler A."/>
            <person name="Kuo A."/>
            <person name="Nagy L.G."/>
            <person name="Floudas D."/>
            <person name="Copeland A."/>
            <person name="Barry K.W."/>
            <person name="Cichocki N."/>
            <person name="Veneault-Fourrey C."/>
            <person name="LaButti K."/>
            <person name="Lindquist E.A."/>
            <person name="Lipzen A."/>
            <person name="Lundell T."/>
            <person name="Morin E."/>
            <person name="Murat C."/>
            <person name="Riley R."/>
            <person name="Ohm R."/>
            <person name="Sun H."/>
            <person name="Tunlid A."/>
            <person name="Henrissat B."/>
            <person name="Grigoriev I.V."/>
            <person name="Hibbett D.S."/>
            <person name="Martin F."/>
        </authorList>
    </citation>
    <scope>NUCLEOTIDE SEQUENCE [LARGE SCALE GENOMIC DNA]</scope>
    <source>
        <strain evidence="4">Marx 270</strain>
    </source>
</reference>
<dbReference type="OrthoDB" id="2689584at2759"/>
<keyword evidence="1" id="KW-0227">DNA damage</keyword>
<dbReference type="GO" id="GO:0005524">
    <property type="term" value="F:ATP binding"/>
    <property type="evidence" value="ECO:0007669"/>
    <property type="project" value="UniProtKB-KW"/>
</dbReference>
<keyword evidence="4" id="KW-1185">Reference proteome</keyword>
<dbReference type="InterPro" id="IPR027417">
    <property type="entry name" value="P-loop_NTPase"/>
</dbReference>
<protein>
    <recommendedName>
        <fullName evidence="1">ATP-dependent DNA helicase</fullName>
        <ecNumber evidence="1">5.6.2.3</ecNumber>
    </recommendedName>
</protein>
<keyword evidence="1" id="KW-0347">Helicase</keyword>
<dbReference type="GO" id="GO:0006281">
    <property type="term" value="P:DNA repair"/>
    <property type="evidence" value="ECO:0007669"/>
    <property type="project" value="UniProtKB-KW"/>
</dbReference>
<dbReference type="InParanoid" id="A0A0C3PZC6"/>
<comment type="catalytic activity">
    <reaction evidence="1">
        <text>ATP + H2O = ADP + phosphate + H(+)</text>
        <dbReference type="Rhea" id="RHEA:13065"/>
        <dbReference type="ChEBI" id="CHEBI:15377"/>
        <dbReference type="ChEBI" id="CHEBI:15378"/>
        <dbReference type="ChEBI" id="CHEBI:30616"/>
        <dbReference type="ChEBI" id="CHEBI:43474"/>
        <dbReference type="ChEBI" id="CHEBI:456216"/>
        <dbReference type="EC" id="5.6.2.3"/>
    </reaction>
</comment>
<dbReference type="EMBL" id="KN831944">
    <property type="protein sequence ID" value="KIO14754.1"/>
    <property type="molecule type" value="Genomic_DNA"/>
</dbReference>
<keyword evidence="1" id="KW-0547">Nucleotide-binding</keyword>
<dbReference type="SUPFAM" id="SSF52540">
    <property type="entry name" value="P-loop containing nucleoside triphosphate hydrolases"/>
    <property type="match status" value="1"/>
</dbReference>
<comment type="similarity">
    <text evidence="1">Belongs to the helicase family.</text>
</comment>
<feature type="domain" description="DNA helicase Pif1-like DEAD-box helicase" evidence="2">
    <location>
        <begin position="49"/>
        <end position="249"/>
    </location>
</feature>
<dbReference type="HOGENOM" id="CLU_001324_9_0_1"/>
<dbReference type="GO" id="GO:0016887">
    <property type="term" value="F:ATP hydrolysis activity"/>
    <property type="evidence" value="ECO:0007669"/>
    <property type="project" value="RHEA"/>
</dbReference>
<name>A0A0C3PZC6_PISTI</name>
<dbReference type="Proteomes" id="UP000054217">
    <property type="component" value="Unassembled WGS sequence"/>
</dbReference>
<dbReference type="GO" id="GO:0043139">
    <property type="term" value="F:5'-3' DNA helicase activity"/>
    <property type="evidence" value="ECO:0007669"/>
    <property type="project" value="UniProtKB-EC"/>
</dbReference>
<organism evidence="3 4">
    <name type="scientific">Pisolithus tinctorius Marx 270</name>
    <dbReference type="NCBI Taxonomy" id="870435"/>
    <lineage>
        <taxon>Eukaryota</taxon>
        <taxon>Fungi</taxon>
        <taxon>Dikarya</taxon>
        <taxon>Basidiomycota</taxon>
        <taxon>Agaricomycotina</taxon>
        <taxon>Agaricomycetes</taxon>
        <taxon>Agaricomycetidae</taxon>
        <taxon>Boletales</taxon>
        <taxon>Sclerodermatineae</taxon>
        <taxon>Pisolithaceae</taxon>
        <taxon>Pisolithus</taxon>
    </lineage>
</organism>
<dbReference type="STRING" id="870435.A0A0C3PZC6"/>
<dbReference type="Pfam" id="PF05970">
    <property type="entry name" value="PIF1"/>
    <property type="match status" value="1"/>
</dbReference>
<keyword evidence="1" id="KW-0378">Hydrolase</keyword>
<keyword evidence="1" id="KW-0233">DNA recombination</keyword>
<keyword evidence="1" id="KW-0067">ATP-binding</keyword>
<accession>A0A0C3PZC6</accession>
<keyword evidence="1" id="KW-0234">DNA repair</keyword>
<reference evidence="3 4" key="1">
    <citation type="submission" date="2014-04" db="EMBL/GenBank/DDBJ databases">
        <authorList>
            <consortium name="DOE Joint Genome Institute"/>
            <person name="Kuo A."/>
            <person name="Kohler A."/>
            <person name="Costa M.D."/>
            <person name="Nagy L.G."/>
            <person name="Floudas D."/>
            <person name="Copeland A."/>
            <person name="Barry K.W."/>
            <person name="Cichocki N."/>
            <person name="Veneault-Fourrey C."/>
            <person name="LaButti K."/>
            <person name="Lindquist E.A."/>
            <person name="Lipzen A."/>
            <person name="Lundell T."/>
            <person name="Morin E."/>
            <person name="Murat C."/>
            <person name="Sun H."/>
            <person name="Tunlid A."/>
            <person name="Henrissat B."/>
            <person name="Grigoriev I.V."/>
            <person name="Hibbett D.S."/>
            <person name="Martin F."/>
            <person name="Nordberg H.P."/>
            <person name="Cantor M.N."/>
            <person name="Hua S.X."/>
        </authorList>
    </citation>
    <scope>NUCLEOTIDE SEQUENCE [LARGE SCALE GENOMIC DNA]</scope>
    <source>
        <strain evidence="3 4">Marx 270</strain>
    </source>
</reference>
<proteinExistence type="inferred from homology"/>
<dbReference type="InterPro" id="IPR010285">
    <property type="entry name" value="DNA_helicase_pif1-like_DEAD"/>
</dbReference>
<evidence type="ECO:0000313" key="3">
    <source>
        <dbReference type="EMBL" id="KIO14754.1"/>
    </source>
</evidence>
<sequence length="252" mass="27440">MALKEHGKCLSEFGLPQPQLPCTEVLHEILKWGSDSKTLLNHAQQACSQMTAEQISIYKKITQAASQNMPLFIFIDGKAGRGKTFLMNAICNHLHVSGCIVLPTVTSAFAAQLYPGGWTTHSTFKVKSITQFPLSSKSQPCKKVPVNEKNEMLISSIQLGIPCTDLIKTASLIIWDEAPMANCAVLSCIDDVCRQIMAHDAPFGGKVVVLLSDFQQTCPVIPGGSQAQIMDASIHSAPQWDHVTVLRLTIPI</sequence>
<evidence type="ECO:0000256" key="1">
    <source>
        <dbReference type="RuleBase" id="RU363044"/>
    </source>
</evidence>
<dbReference type="AlphaFoldDB" id="A0A0C3PZC6"/>
<comment type="cofactor">
    <cofactor evidence="1">
        <name>Mg(2+)</name>
        <dbReference type="ChEBI" id="CHEBI:18420"/>
    </cofactor>
</comment>
<dbReference type="GO" id="GO:0000723">
    <property type="term" value="P:telomere maintenance"/>
    <property type="evidence" value="ECO:0007669"/>
    <property type="project" value="InterPro"/>
</dbReference>
<evidence type="ECO:0000259" key="2">
    <source>
        <dbReference type="Pfam" id="PF05970"/>
    </source>
</evidence>
<dbReference type="Gene3D" id="3.40.50.300">
    <property type="entry name" value="P-loop containing nucleotide triphosphate hydrolases"/>
    <property type="match status" value="1"/>
</dbReference>
<dbReference type="PANTHER" id="PTHR10492">
    <property type="match status" value="1"/>
</dbReference>